<evidence type="ECO:0000313" key="1">
    <source>
        <dbReference type="EMBL" id="RHW46705.1"/>
    </source>
</evidence>
<accession>A0A417Z7T8</accession>
<organism evidence="1 2">
    <name type="scientific">Dermacoccus abyssi</name>
    <dbReference type="NCBI Taxonomy" id="322596"/>
    <lineage>
        <taxon>Bacteria</taxon>
        <taxon>Bacillati</taxon>
        <taxon>Actinomycetota</taxon>
        <taxon>Actinomycetes</taxon>
        <taxon>Micrococcales</taxon>
        <taxon>Dermacoccaceae</taxon>
        <taxon>Dermacoccus</taxon>
    </lineage>
</organism>
<name>A0A417Z7T8_9MICO</name>
<proteinExistence type="predicted"/>
<dbReference type="EMBL" id="QWLM01000004">
    <property type="protein sequence ID" value="RHW46705.1"/>
    <property type="molecule type" value="Genomic_DNA"/>
</dbReference>
<reference evidence="1 2" key="1">
    <citation type="submission" date="2018-08" db="EMBL/GenBank/DDBJ databases">
        <title>Whole genome sequence analysis of Dermacoccus abyssi bacteria isolated from Deep Mariana trench Micromonospora spp reveals genes involved in the environmental adaptation and production of secondary metabolites.</title>
        <authorList>
            <person name="Abdel-Mageed W.M."/>
            <person name="Lehri B."/>
            <person name="Nouioui I."/>
            <person name="Goodfellow I."/>
            <person name="Jaspars M."/>
            <person name="Karlyshev A."/>
        </authorList>
    </citation>
    <scope>NUCLEOTIDE SEQUENCE [LARGE SCALE GENOMIC DNA]</scope>
    <source>
        <strain evidence="1 2">MT1.1</strain>
    </source>
</reference>
<gene>
    <name evidence="1" type="ORF">D1832_05615</name>
</gene>
<evidence type="ECO:0000313" key="2">
    <source>
        <dbReference type="Proteomes" id="UP000285376"/>
    </source>
</evidence>
<dbReference type="RefSeq" id="WP_047310671.1">
    <property type="nucleotide sequence ID" value="NZ_CBCRVH010000003.1"/>
</dbReference>
<evidence type="ECO:0008006" key="3">
    <source>
        <dbReference type="Google" id="ProtNLM"/>
    </source>
</evidence>
<protein>
    <recommendedName>
        <fullName evidence="3">DUF1232 domain-containing protein</fullName>
    </recommendedName>
</protein>
<sequence>MTQPSAEARILTSAAFRRARLRAASLIASRTELHRLLASVESKRESNPRLYEGAQGLDLDIICSVVDAYVDEGMLTVDGHDDPHTTSITGKARLRLVVAALVYLVDVEDVIPDSRPNGLTDDVVLLRWASRMARAELPAV</sequence>
<comment type="caution">
    <text evidence="1">The sequence shown here is derived from an EMBL/GenBank/DDBJ whole genome shotgun (WGS) entry which is preliminary data.</text>
</comment>
<dbReference type="Proteomes" id="UP000285376">
    <property type="component" value="Unassembled WGS sequence"/>
</dbReference>
<dbReference type="AlphaFoldDB" id="A0A417Z7T8"/>